<dbReference type="Proteomes" id="UP000515123">
    <property type="component" value="Linkage group 3"/>
</dbReference>
<dbReference type="PANTHER" id="PTHR34361">
    <property type="entry name" value="OS08G0157800 PROTEIN"/>
    <property type="match status" value="1"/>
</dbReference>
<dbReference type="AlphaFoldDB" id="A0A6P5EKQ7"/>
<name>A0A6P5EKQ7_ANACO</name>
<proteinExistence type="predicted"/>
<protein>
    <submittedName>
        <fullName evidence="3">Uncharacterized protein LOC109707349 isoform X1</fullName>
    </submittedName>
</protein>
<dbReference type="OrthoDB" id="611935at2759"/>
<dbReference type="PANTHER" id="PTHR34361:SF2">
    <property type="entry name" value="OS08G0157800 PROTEIN"/>
    <property type="match status" value="1"/>
</dbReference>
<feature type="compositionally biased region" description="Basic and acidic residues" evidence="1">
    <location>
        <begin position="1102"/>
        <end position="1111"/>
    </location>
</feature>
<evidence type="ECO:0000313" key="2">
    <source>
        <dbReference type="Proteomes" id="UP000515123"/>
    </source>
</evidence>
<feature type="compositionally biased region" description="Gly residues" evidence="1">
    <location>
        <begin position="1"/>
        <end position="13"/>
    </location>
</feature>
<gene>
    <name evidence="3" type="primary">LOC109707349</name>
</gene>
<keyword evidence="2" id="KW-1185">Reference proteome</keyword>
<dbReference type="Gramene" id="Aco011881.1.mrna1">
    <property type="protein sequence ID" value="Aco011881.1.mrna1"/>
    <property type="gene ID" value="Aco011881.1.path1"/>
</dbReference>
<feature type="region of interest" description="Disordered" evidence="1">
    <location>
        <begin position="778"/>
        <end position="797"/>
    </location>
</feature>
<feature type="region of interest" description="Disordered" evidence="1">
    <location>
        <begin position="1"/>
        <end position="62"/>
    </location>
</feature>
<feature type="region of interest" description="Disordered" evidence="1">
    <location>
        <begin position="1091"/>
        <end position="1117"/>
    </location>
</feature>
<dbReference type="GeneID" id="109707349"/>
<organism evidence="2 3">
    <name type="scientific">Ananas comosus</name>
    <name type="common">Pineapple</name>
    <name type="synonym">Ananas ananas</name>
    <dbReference type="NCBI Taxonomy" id="4615"/>
    <lineage>
        <taxon>Eukaryota</taxon>
        <taxon>Viridiplantae</taxon>
        <taxon>Streptophyta</taxon>
        <taxon>Embryophyta</taxon>
        <taxon>Tracheophyta</taxon>
        <taxon>Spermatophyta</taxon>
        <taxon>Magnoliopsida</taxon>
        <taxon>Liliopsida</taxon>
        <taxon>Poales</taxon>
        <taxon>Bromeliaceae</taxon>
        <taxon>Bromelioideae</taxon>
        <taxon>Ananas</taxon>
    </lineage>
</organism>
<accession>A0A6P5EKQ7</accession>
<dbReference type="RefSeq" id="XP_020084151.1">
    <property type="nucleotide sequence ID" value="XM_020228562.1"/>
</dbReference>
<reference evidence="2" key="1">
    <citation type="journal article" date="2015" name="Nat. Genet.">
        <title>The pineapple genome and the evolution of CAM photosynthesis.</title>
        <authorList>
            <person name="Ming R."/>
            <person name="VanBuren R."/>
            <person name="Wai C.M."/>
            <person name="Tang H."/>
            <person name="Schatz M.C."/>
            <person name="Bowers J.E."/>
            <person name="Lyons E."/>
            <person name="Wang M.L."/>
            <person name="Chen J."/>
            <person name="Biggers E."/>
            <person name="Zhang J."/>
            <person name="Huang L."/>
            <person name="Zhang L."/>
            <person name="Miao W."/>
            <person name="Zhang J."/>
            <person name="Ye Z."/>
            <person name="Miao C."/>
            <person name="Lin Z."/>
            <person name="Wang H."/>
            <person name="Zhou H."/>
            <person name="Yim W.C."/>
            <person name="Priest H.D."/>
            <person name="Zheng C."/>
            <person name="Woodhouse M."/>
            <person name="Edger P.P."/>
            <person name="Guyot R."/>
            <person name="Guo H.B."/>
            <person name="Guo H."/>
            <person name="Zheng G."/>
            <person name="Singh R."/>
            <person name="Sharma A."/>
            <person name="Min X."/>
            <person name="Zheng Y."/>
            <person name="Lee H."/>
            <person name="Gurtowski J."/>
            <person name="Sedlazeck F.J."/>
            <person name="Harkess A."/>
            <person name="McKain M.R."/>
            <person name="Liao Z."/>
            <person name="Fang J."/>
            <person name="Liu J."/>
            <person name="Zhang X."/>
            <person name="Zhang Q."/>
            <person name="Hu W."/>
            <person name="Qin Y."/>
            <person name="Wang K."/>
            <person name="Chen L.Y."/>
            <person name="Shirley N."/>
            <person name="Lin Y.R."/>
            <person name="Liu L.Y."/>
            <person name="Hernandez A.G."/>
            <person name="Wright C.L."/>
            <person name="Bulone V."/>
            <person name="Tuskan G.A."/>
            <person name="Heath K."/>
            <person name="Zee F."/>
            <person name="Moore P.H."/>
            <person name="Sunkar R."/>
            <person name="Leebens-Mack J.H."/>
            <person name="Mockler T."/>
            <person name="Bennetzen J.L."/>
            <person name="Freeling M."/>
            <person name="Sankoff D."/>
            <person name="Paterson A.H."/>
            <person name="Zhu X."/>
            <person name="Yang X."/>
            <person name="Smith J.A."/>
            <person name="Cushman J.C."/>
            <person name="Paull R.E."/>
            <person name="Yu Q."/>
        </authorList>
    </citation>
    <scope>NUCLEOTIDE SEQUENCE [LARGE SCALE GENOMIC DNA]</scope>
    <source>
        <strain evidence="2">cv. F153</strain>
    </source>
</reference>
<sequence>MIPFSGGGGGAASSGGRRRPLPPLPPLASSLSPLAPPFTVDRPLPFDPNPHAPTAPTAPGLYSLPPLSAAAAPSPQLAPPSAGYRFSAGAGVVEADPYYPSYSPSSNCSSEPLPGFEGFWRVGSSPWDRPLEGERARGGDESSSWIDPSPNFQFSPFHGVAAAAAAVVSEGSRASEDPLVQSGKYVSSFARENHFQPESLQWLDEKYLPTYGFGSSFLDSSSLLNRIPSSSSLDPPRAAEACKKFNSNSTYDYYVSQLASSSTDQMSYKLPAASITLTPLYDQAGETVSSTDCGISEAAFSTIQHANPCRINLDYFDCVSGEQKESRTHENMEGNYSYWSIGANNMKRDNSATISSPPIKGCYTVSNDSVHGIKVSSIQLKHSFASGEYDTAEPHISEQISSDSLDQQNLSVDSPCWKGAPSSHHYPLDIGVEEHSDKFAKGQSSFSDLQQGQKNLQATINFLQTPSTPHVGSSTCKDKQNDLFPVEYSSGVNLHGKCQQSVDGKDVNSRCAEAGIKKADHITGIPENPPNGAMKYVTTDSEPEGCVIQPNEDEKVSSANNKVMADGLICSERTQQEAAMDSLSDPSADRDKTMKISPSEVAIPRRKPEAVDSSDVAGNCTDSGEDIPLLLTSLHNLSRMLLSTSRNGYKLRGSDHELLQSVIENLKSYIAKVKNVELKAEDGAKVSDNRSSPEMKAKIDPIVCAENDDKSLHSIPGIVDTNLRKSILQALDKLPEESPFEQEGDACTLLYKNLWIEAEVALCSMKYELARMKLKTGSAKLQQKVNSSDPSDDVKPSDEVTRLISLNSMNTPDGNFEYSTLKTDGGGSSKRRPQDEIDVSVMARYRVLNGRVDNINSCGECSYELPQKVYEDRLDEADAAVMARLKVLKARIDYSNPDCEEEHPSETKETVHSLLSDNGNATKPKYHVKEFDEWNIKNADEVEASITGSLDILKGRPEAVNSLGASNYNQNSELTVKREDEVDASVMARLRILRGRIDNPNPNCGDENQKLCQFFNLDSVRQNQQAHGDAEQQNISSLVDDNINHLNTTYSEERGIWPNYTWLASTSGTPATEACPLFGSYFSDRHQGRQAFAGDSSNPSLEWEHVSKEELSSLNSS</sequence>
<reference evidence="3" key="2">
    <citation type="submission" date="2025-08" db="UniProtKB">
        <authorList>
            <consortium name="RefSeq"/>
        </authorList>
    </citation>
    <scope>IDENTIFICATION</scope>
    <source>
        <tissue evidence="3">Leaf</tissue>
    </source>
</reference>
<evidence type="ECO:0000256" key="1">
    <source>
        <dbReference type="SAM" id="MobiDB-lite"/>
    </source>
</evidence>
<evidence type="ECO:0000313" key="3">
    <source>
        <dbReference type="RefSeq" id="XP_020084151.1"/>
    </source>
</evidence>